<feature type="domain" description="FAD-binding" evidence="5">
    <location>
        <begin position="11"/>
        <end position="364"/>
    </location>
</feature>
<dbReference type="Proteomes" id="UP000028725">
    <property type="component" value="Unassembled WGS sequence"/>
</dbReference>
<keyword evidence="4" id="KW-0812">Transmembrane</keyword>
<evidence type="ECO:0000259" key="5">
    <source>
        <dbReference type="Pfam" id="PF01494"/>
    </source>
</evidence>
<dbReference type="Gene3D" id="3.30.9.10">
    <property type="entry name" value="D-Amino Acid Oxidase, subunit A, domain 2"/>
    <property type="match status" value="1"/>
</dbReference>
<keyword evidence="7" id="KW-1185">Reference proteome</keyword>
<dbReference type="EMBL" id="JMCB01000007">
    <property type="protein sequence ID" value="KFE67513.1"/>
    <property type="molecule type" value="Genomic_DNA"/>
</dbReference>
<dbReference type="Pfam" id="PF01494">
    <property type="entry name" value="FAD_binding_3"/>
    <property type="match status" value="1"/>
</dbReference>
<sequence length="530" mass="57037">MHEKTSREERVPVLIVGGGLVGLSTALFLAHRGVKALVLEKHEGTSIHPRARGFHERTIELFRSTCAREEIERVGGVPPDLGGGGQLVALTLAGPVLSWMPAAPGAHRSDLSPCPHVYLGQDRLEPILLRAAREQQAEVRFRHELKAFTQDVKGVTAQVLDRATRETYTVRTDYLVAADGVRSSVREALGIAQRGRGSLGHNVSTLFHADLSPVRREHPFGFAVLKHPEAGGVMVATDVKDRWIYATRFDVSRETPADFTEERWTRLIRLATGLPELVPTLLGTFPWEAAERVAERFSSGRVFLAGDAAHQMPPTGGHGANTGIQDAANLAWKLAAVLKGQAGPSLLETYDSERRPVAAATANQATLLALRLEKGAAMPEDDGAVSARVIIFGYRYGSDEPLPRMLTLNGEPGTRAPHVWLSSEEGPVSTIDLFGGGFVLLAGDRSWLDASEALSKRAGLPLQAHRVDGWQSTYGVGASGASLIRPDGMVAARWSEASSDAERMLSAALAAATRTRQAALPSGVRQESGR</sequence>
<dbReference type="AlphaFoldDB" id="A0A085WIK0"/>
<dbReference type="InterPro" id="IPR002938">
    <property type="entry name" value="FAD-bd"/>
</dbReference>
<evidence type="ECO:0000313" key="7">
    <source>
        <dbReference type="Proteomes" id="UP000028725"/>
    </source>
</evidence>
<dbReference type="GO" id="GO:0016709">
    <property type="term" value="F:oxidoreductase activity, acting on paired donors, with incorporation or reduction of molecular oxygen, NAD(P)H as one donor, and incorporation of one atom of oxygen"/>
    <property type="evidence" value="ECO:0007669"/>
    <property type="project" value="UniProtKB-ARBA"/>
</dbReference>
<name>A0A085WIK0_9BACT</name>
<organism evidence="6 7">
    <name type="scientific">Hyalangium minutum</name>
    <dbReference type="NCBI Taxonomy" id="394096"/>
    <lineage>
        <taxon>Bacteria</taxon>
        <taxon>Pseudomonadati</taxon>
        <taxon>Myxococcota</taxon>
        <taxon>Myxococcia</taxon>
        <taxon>Myxococcales</taxon>
        <taxon>Cystobacterineae</taxon>
        <taxon>Archangiaceae</taxon>
        <taxon>Hyalangium</taxon>
    </lineage>
</organism>
<comment type="cofactor">
    <cofactor evidence="1">
        <name>FAD</name>
        <dbReference type="ChEBI" id="CHEBI:57692"/>
    </cofactor>
</comment>
<reference evidence="6 7" key="1">
    <citation type="submission" date="2014-04" db="EMBL/GenBank/DDBJ databases">
        <title>Genome assembly of Hyalangium minutum DSM 14724.</title>
        <authorList>
            <person name="Sharma G."/>
            <person name="Subramanian S."/>
        </authorList>
    </citation>
    <scope>NUCLEOTIDE SEQUENCE [LARGE SCALE GENOMIC DNA]</scope>
    <source>
        <strain evidence="6 7">DSM 14724</strain>
    </source>
</reference>
<keyword evidence="6" id="KW-0503">Monooxygenase</keyword>
<dbReference type="InterPro" id="IPR050641">
    <property type="entry name" value="RIFMO-like"/>
</dbReference>
<feature type="transmembrane region" description="Helical" evidence="4">
    <location>
        <begin position="12"/>
        <end position="30"/>
    </location>
</feature>
<dbReference type="SUPFAM" id="SSF51905">
    <property type="entry name" value="FAD/NAD(P)-binding domain"/>
    <property type="match status" value="1"/>
</dbReference>
<dbReference type="Pfam" id="PF21274">
    <property type="entry name" value="Rng_hyd_C"/>
    <property type="match status" value="1"/>
</dbReference>
<gene>
    <name evidence="6" type="ORF">DB31_7996</name>
</gene>
<evidence type="ECO:0000256" key="1">
    <source>
        <dbReference type="ARBA" id="ARBA00001974"/>
    </source>
</evidence>
<dbReference type="Gene3D" id="3.40.30.120">
    <property type="match status" value="1"/>
</dbReference>
<dbReference type="InterPro" id="IPR036188">
    <property type="entry name" value="FAD/NAD-bd_sf"/>
</dbReference>
<keyword evidence="4" id="KW-1133">Transmembrane helix</keyword>
<dbReference type="PATRIC" id="fig|394096.3.peg.4037"/>
<proteinExistence type="predicted"/>
<evidence type="ECO:0000313" key="6">
    <source>
        <dbReference type="EMBL" id="KFE67513.1"/>
    </source>
</evidence>
<protein>
    <submittedName>
        <fullName evidence="6">FAD-binding monooxygenase</fullName>
    </submittedName>
</protein>
<keyword evidence="4" id="KW-0472">Membrane</keyword>
<evidence type="ECO:0000256" key="2">
    <source>
        <dbReference type="ARBA" id="ARBA00022630"/>
    </source>
</evidence>
<dbReference type="PRINTS" id="PR00420">
    <property type="entry name" value="RNGMNOXGNASE"/>
</dbReference>
<dbReference type="GO" id="GO:0071949">
    <property type="term" value="F:FAD binding"/>
    <property type="evidence" value="ECO:0007669"/>
    <property type="project" value="InterPro"/>
</dbReference>
<dbReference type="Gene3D" id="3.50.50.60">
    <property type="entry name" value="FAD/NAD(P)-binding domain"/>
    <property type="match status" value="1"/>
</dbReference>
<accession>A0A085WIK0</accession>
<dbReference type="PANTHER" id="PTHR43004">
    <property type="entry name" value="TRK SYSTEM POTASSIUM UPTAKE PROTEIN"/>
    <property type="match status" value="1"/>
</dbReference>
<evidence type="ECO:0000256" key="3">
    <source>
        <dbReference type="ARBA" id="ARBA00022827"/>
    </source>
</evidence>
<dbReference type="STRING" id="394096.DB31_7996"/>
<dbReference type="RefSeq" id="WP_044190228.1">
    <property type="nucleotide sequence ID" value="NZ_JMCB01000007.1"/>
</dbReference>
<keyword evidence="6" id="KW-0560">Oxidoreductase</keyword>
<comment type="caution">
    <text evidence="6">The sequence shown here is derived from an EMBL/GenBank/DDBJ whole genome shotgun (WGS) entry which is preliminary data.</text>
</comment>
<dbReference type="PANTHER" id="PTHR43004:SF19">
    <property type="entry name" value="BINDING MONOOXYGENASE, PUTATIVE (JCVI)-RELATED"/>
    <property type="match status" value="1"/>
</dbReference>
<dbReference type="OrthoDB" id="5482506at2"/>
<evidence type="ECO:0000256" key="4">
    <source>
        <dbReference type="SAM" id="Phobius"/>
    </source>
</evidence>
<keyword evidence="2" id="KW-0285">Flavoprotein</keyword>
<keyword evidence="3" id="KW-0274">FAD</keyword>